<sequence length="118" mass="13770">MDEMNNVLDIFDSYKLDKYLQYVKFLGQGYSQDKNINKSGEKNDSISNKKEETLKQSTNLQLKYSQFKLGLDEVDCLASQIWVFANFSEENIFLNSIDYLDMDISLHQDQNSIIKMTC</sequence>
<evidence type="ECO:0000313" key="2">
    <source>
        <dbReference type="EMBL" id="KRX11024.1"/>
    </source>
</evidence>
<evidence type="ECO:0000313" key="3">
    <source>
        <dbReference type="Proteomes" id="UP000054937"/>
    </source>
</evidence>
<proteinExistence type="predicted"/>
<accession>A0A0V0R9I0</accession>
<feature type="compositionally biased region" description="Basic and acidic residues" evidence="1">
    <location>
        <begin position="35"/>
        <end position="50"/>
    </location>
</feature>
<feature type="region of interest" description="Disordered" evidence="1">
    <location>
        <begin position="31"/>
        <end position="50"/>
    </location>
</feature>
<organism evidence="2 3">
    <name type="scientific">Pseudocohnilembus persalinus</name>
    <name type="common">Ciliate</name>
    <dbReference type="NCBI Taxonomy" id="266149"/>
    <lineage>
        <taxon>Eukaryota</taxon>
        <taxon>Sar</taxon>
        <taxon>Alveolata</taxon>
        <taxon>Ciliophora</taxon>
        <taxon>Intramacronucleata</taxon>
        <taxon>Oligohymenophorea</taxon>
        <taxon>Scuticociliatia</taxon>
        <taxon>Philasterida</taxon>
        <taxon>Pseudocohnilembidae</taxon>
        <taxon>Pseudocohnilembus</taxon>
    </lineage>
</organism>
<dbReference type="AlphaFoldDB" id="A0A0V0R9I0"/>
<dbReference type="InParanoid" id="A0A0V0R9I0"/>
<gene>
    <name evidence="2" type="ORF">PPERSA_01223</name>
</gene>
<evidence type="ECO:0000256" key="1">
    <source>
        <dbReference type="SAM" id="MobiDB-lite"/>
    </source>
</evidence>
<dbReference type="EMBL" id="LDAU01000008">
    <property type="protein sequence ID" value="KRX11024.1"/>
    <property type="molecule type" value="Genomic_DNA"/>
</dbReference>
<dbReference type="Proteomes" id="UP000054937">
    <property type="component" value="Unassembled WGS sequence"/>
</dbReference>
<comment type="caution">
    <text evidence="2">The sequence shown here is derived from an EMBL/GenBank/DDBJ whole genome shotgun (WGS) entry which is preliminary data.</text>
</comment>
<protein>
    <submittedName>
        <fullName evidence="2">Uncharacterized protein</fullName>
    </submittedName>
</protein>
<reference evidence="2 3" key="1">
    <citation type="journal article" date="2015" name="Sci. Rep.">
        <title>Genome of the facultative scuticociliatosis pathogen Pseudocohnilembus persalinus provides insight into its virulence through horizontal gene transfer.</title>
        <authorList>
            <person name="Xiong J."/>
            <person name="Wang G."/>
            <person name="Cheng J."/>
            <person name="Tian M."/>
            <person name="Pan X."/>
            <person name="Warren A."/>
            <person name="Jiang C."/>
            <person name="Yuan D."/>
            <person name="Miao W."/>
        </authorList>
    </citation>
    <scope>NUCLEOTIDE SEQUENCE [LARGE SCALE GENOMIC DNA]</scope>
    <source>
        <strain evidence="2">36N120E</strain>
    </source>
</reference>
<keyword evidence="3" id="KW-1185">Reference proteome</keyword>
<name>A0A0V0R9I0_PSEPJ</name>